<evidence type="ECO:0000313" key="6">
    <source>
        <dbReference type="Proteomes" id="UP000027222"/>
    </source>
</evidence>
<dbReference type="OrthoDB" id="163438at2759"/>
<dbReference type="SUPFAM" id="SSF52540">
    <property type="entry name" value="P-loop containing nucleoside triphosphate hydrolases"/>
    <property type="match status" value="1"/>
</dbReference>
<keyword evidence="1 3" id="KW-0853">WD repeat</keyword>
<dbReference type="Gene3D" id="3.40.50.300">
    <property type="entry name" value="P-loop containing nucleotide triphosphate hydrolases"/>
    <property type="match status" value="1"/>
</dbReference>
<dbReference type="Proteomes" id="UP000027222">
    <property type="component" value="Unassembled WGS sequence"/>
</dbReference>
<dbReference type="Gene3D" id="2.130.10.10">
    <property type="entry name" value="YVTN repeat-like/Quinoprotein amine dehydrogenase"/>
    <property type="match status" value="2"/>
</dbReference>
<evidence type="ECO:0000256" key="3">
    <source>
        <dbReference type="PROSITE-ProRule" id="PRU00221"/>
    </source>
</evidence>
<accession>A0A067S4Q4</accession>
<evidence type="ECO:0000256" key="2">
    <source>
        <dbReference type="ARBA" id="ARBA00022737"/>
    </source>
</evidence>
<dbReference type="SUPFAM" id="SSF82171">
    <property type="entry name" value="DPP6 N-terminal domain-like"/>
    <property type="match status" value="1"/>
</dbReference>
<organism evidence="5 6">
    <name type="scientific">Galerina marginata (strain CBS 339.88)</name>
    <dbReference type="NCBI Taxonomy" id="685588"/>
    <lineage>
        <taxon>Eukaryota</taxon>
        <taxon>Fungi</taxon>
        <taxon>Dikarya</taxon>
        <taxon>Basidiomycota</taxon>
        <taxon>Agaricomycotina</taxon>
        <taxon>Agaricomycetes</taxon>
        <taxon>Agaricomycetidae</taxon>
        <taxon>Agaricales</taxon>
        <taxon>Agaricineae</taxon>
        <taxon>Strophariaceae</taxon>
        <taxon>Galerina</taxon>
    </lineage>
</organism>
<dbReference type="STRING" id="685588.A0A067S4Q4"/>
<dbReference type="PROSITE" id="PS50082">
    <property type="entry name" value="WD_REPEATS_2"/>
    <property type="match status" value="1"/>
</dbReference>
<reference evidence="6" key="1">
    <citation type="journal article" date="2014" name="Proc. Natl. Acad. Sci. U.S.A.">
        <title>Extensive sampling of basidiomycete genomes demonstrates inadequacy of the white-rot/brown-rot paradigm for wood decay fungi.</title>
        <authorList>
            <person name="Riley R."/>
            <person name="Salamov A.A."/>
            <person name="Brown D.W."/>
            <person name="Nagy L.G."/>
            <person name="Floudas D."/>
            <person name="Held B.W."/>
            <person name="Levasseur A."/>
            <person name="Lombard V."/>
            <person name="Morin E."/>
            <person name="Otillar R."/>
            <person name="Lindquist E.A."/>
            <person name="Sun H."/>
            <person name="LaButti K.M."/>
            <person name="Schmutz J."/>
            <person name="Jabbour D."/>
            <person name="Luo H."/>
            <person name="Baker S.E."/>
            <person name="Pisabarro A.G."/>
            <person name="Walton J.D."/>
            <person name="Blanchette R.A."/>
            <person name="Henrissat B."/>
            <person name="Martin F."/>
            <person name="Cullen D."/>
            <person name="Hibbett D.S."/>
            <person name="Grigoriev I.V."/>
        </authorList>
    </citation>
    <scope>NUCLEOTIDE SEQUENCE [LARGE SCALE GENOMIC DNA]</scope>
    <source>
        <strain evidence="6">CBS 339.88</strain>
    </source>
</reference>
<dbReference type="InterPro" id="IPR015943">
    <property type="entry name" value="WD40/YVTN_repeat-like_dom_sf"/>
</dbReference>
<dbReference type="SUPFAM" id="SSF49562">
    <property type="entry name" value="C2 domain (Calcium/lipid-binding domain, CaLB)"/>
    <property type="match status" value="1"/>
</dbReference>
<sequence>MAIVTSRLSIGSTVDIEVKVIDGRVLAGSHRVNFKPSYFVELEVSKDTRKTSFGRNENTSTRWDESFIFVCGSSTSLDIRIFCHHERVRDDHIIGAATLDILKAVRNENIEIDLFDPSTANGTKKKRHTRLTLHLKVAILASFSNNVASDFDFPIKSLEMTGFVNCPTPKQFQQISPVWKRFIVSLNNFCKLAEAIAELSPKAKVAVGAVGFVLKIMIDQINRDEKIMGLIAIMTDLYQFFLDADPMQKILTFRKTVDRLLSQTTECSYFIADYLKTISAAQRAVMHIVSNADSMIQQFEGAFGNLKIELILGTSLQAAVVSFRILDKVKNIVNLMFIDHLPYSKSAGWDLGRTCFRGTRGIVIDEVVHWASDSEGSRVYLLFGPPSCGKSAIAHTIAHAFHQQGRLGAAVFLDNRCVDRKVNSQTIASTVAFQLASYDPRIKERMAEKLSSSNLLASADTERQFPELIISAVEDLAMVGPTVIIIDGLPDPVEQRRLLTTIIKSAAKLPPNLRIVLTSRPDSIIPFILNNQTSVVKAREIGFHDAAEVALDVFTSSQFVELCLDHHIFSKDSNLSDEYNRQDVQEQFMRQALGLDFWISMAYRTLSRSSDSDKRTILNIIKAQKPPQSKLEAMDNIYHAFLTILPYPPEFALSIFAALIHSPKSIVLPKDGLLGIVVVERSFDSQGGPLLGLDLCFEDLLTDLWRLGSNNDEFYYCDWKKPAVPRAGELSLDEMNRLLKHNLLELEDIMALNNEVLDLKDRISKFLPERLQYACCNWAIHIEAVKDLTAVSTALREFLFTHLLHWLEVMSFLSLFDLALPSLERLYDWLQKHAPLEYELCQLTANGIRFIQLFSPIISQAALQTYVSALPLMPSDTLLFEQYRNEPIADRSNLTSYIYHAQWSVRPLPADAHVHLIRTGKFDSDPSVTAVAYHGFLTATYSKGHGIFLYDPLNGHVHPKINASPHTVIVKQMAFSPDGQHITTSENYGRVCIWEVSTGKCIRSINTKSTSTVASYSSDGTKIMISGQYNLLTNKILIWNSSEKWIQRINTESSGALSGNCLALLSSTGKSITIKLLKLDNQSEGQSTADPDEAVVEELKVPGPLKDERPALEFHKLLWSPDGRLLACAGSFEKDTVYLWSFGTATRMVTLRFGENFKNTNSGHTEPWRHWYHLAFSSDSFYLSAVHRFQIEGSGRLGLVSIWDTSTGELLFQKELSLPLPYYNAPYLSFLPDGHEIVIHCGPNGMLPVHLVNFSNSPDSPQAELAPTITYSHLLSRNAKDVGNYAPQVDNDGWILNRKGARQMWVPYPNYNVSSTHRPYVKGEGSRCSLEVRHPDTEKVVLRFNINFGSTQRIKAAKPLAYTVTYCRERRNAGYF</sequence>
<proteinExistence type="predicted"/>
<dbReference type="InterPro" id="IPR000008">
    <property type="entry name" value="C2_dom"/>
</dbReference>
<feature type="domain" description="C2" evidence="4">
    <location>
        <begin position="1"/>
        <end position="114"/>
    </location>
</feature>
<dbReference type="Pfam" id="PF24883">
    <property type="entry name" value="NPHP3_N"/>
    <property type="match status" value="1"/>
</dbReference>
<dbReference type="Gene3D" id="2.60.40.150">
    <property type="entry name" value="C2 domain"/>
    <property type="match status" value="1"/>
</dbReference>
<dbReference type="PANTHER" id="PTHR22847">
    <property type="entry name" value="WD40 REPEAT PROTEIN"/>
    <property type="match status" value="1"/>
</dbReference>
<name>A0A067S4Q4_GALM3</name>
<keyword evidence="6" id="KW-1185">Reference proteome</keyword>
<dbReference type="InterPro" id="IPR056884">
    <property type="entry name" value="NPHP3-like_N"/>
</dbReference>
<dbReference type="EMBL" id="KL142432">
    <property type="protein sequence ID" value="KDR65791.1"/>
    <property type="molecule type" value="Genomic_DNA"/>
</dbReference>
<dbReference type="PANTHER" id="PTHR22847:SF637">
    <property type="entry name" value="WD REPEAT DOMAIN 5B"/>
    <property type="match status" value="1"/>
</dbReference>
<evidence type="ECO:0000313" key="5">
    <source>
        <dbReference type="EMBL" id="KDR65791.1"/>
    </source>
</evidence>
<feature type="repeat" description="WD" evidence="3">
    <location>
        <begin position="963"/>
        <end position="1004"/>
    </location>
</feature>
<dbReference type="PROSITE" id="PS50004">
    <property type="entry name" value="C2"/>
    <property type="match status" value="1"/>
</dbReference>
<dbReference type="InterPro" id="IPR027417">
    <property type="entry name" value="P-loop_NTPase"/>
</dbReference>
<dbReference type="InterPro" id="IPR001680">
    <property type="entry name" value="WD40_rpt"/>
</dbReference>
<dbReference type="GO" id="GO:1990234">
    <property type="term" value="C:transferase complex"/>
    <property type="evidence" value="ECO:0007669"/>
    <property type="project" value="UniProtKB-ARBA"/>
</dbReference>
<protein>
    <recommendedName>
        <fullName evidence="4">C2 domain-containing protein</fullName>
    </recommendedName>
</protein>
<evidence type="ECO:0000259" key="4">
    <source>
        <dbReference type="PROSITE" id="PS50004"/>
    </source>
</evidence>
<keyword evidence="2" id="KW-0677">Repeat</keyword>
<gene>
    <name evidence="5" type="ORF">GALMADRAFT_162374</name>
</gene>
<evidence type="ECO:0000256" key="1">
    <source>
        <dbReference type="ARBA" id="ARBA00022574"/>
    </source>
</evidence>
<dbReference type="HOGENOM" id="CLU_255861_0_0_1"/>
<dbReference type="Pfam" id="PF00168">
    <property type="entry name" value="C2"/>
    <property type="match status" value="1"/>
</dbReference>
<dbReference type="InterPro" id="IPR035892">
    <property type="entry name" value="C2_domain_sf"/>
</dbReference>